<reference evidence="4 5" key="1">
    <citation type="submission" date="2019-07" db="EMBL/GenBank/DDBJ databases">
        <title>Genomes of Cafeteria roenbergensis.</title>
        <authorList>
            <person name="Fischer M.G."/>
            <person name="Hackl T."/>
            <person name="Roman M."/>
        </authorList>
    </citation>
    <scope>NUCLEOTIDE SEQUENCE [LARGE SCALE GENOMIC DNA]</scope>
    <source>
        <strain evidence="1 6">Cflag</strain>
        <strain evidence="3 4">E4-10P</strain>
        <strain evidence="2 5">RCC970-E3</strain>
    </source>
</reference>
<comment type="caution">
    <text evidence="2">The sequence shown here is derived from an EMBL/GenBank/DDBJ whole genome shotgun (WGS) entry which is preliminary data.</text>
</comment>
<evidence type="ECO:0000313" key="2">
    <source>
        <dbReference type="EMBL" id="KAA0170190.1"/>
    </source>
</evidence>
<sequence length="131" mass="13696">MASGTSELAAALNEAVEKRDGPLLGEAVGLALAAIDRHKQQGLPTQSVALTLVGALSGWSGSTEETSLAEFALITRLRPTSLAGASDDGLDTAQVQVACVQALEALLKDREQWPLCLLVAFLEDASGPRRR</sequence>
<dbReference type="AlphaFoldDB" id="A0A5A8E295"/>
<evidence type="ECO:0000313" key="6">
    <source>
        <dbReference type="Proteomes" id="UP000325113"/>
    </source>
</evidence>
<dbReference type="Proteomes" id="UP000325113">
    <property type="component" value="Unassembled WGS sequence"/>
</dbReference>
<evidence type="ECO:0000313" key="1">
    <source>
        <dbReference type="EMBL" id="KAA0165090.1"/>
    </source>
</evidence>
<organism evidence="2 5">
    <name type="scientific">Cafeteria roenbergensis</name>
    <name type="common">Marine flagellate</name>
    <dbReference type="NCBI Taxonomy" id="33653"/>
    <lineage>
        <taxon>Eukaryota</taxon>
        <taxon>Sar</taxon>
        <taxon>Stramenopiles</taxon>
        <taxon>Bigyra</taxon>
        <taxon>Opalozoa</taxon>
        <taxon>Bicosoecida</taxon>
        <taxon>Cafeteriaceae</taxon>
        <taxon>Cafeteria</taxon>
    </lineage>
</organism>
<evidence type="ECO:0000313" key="3">
    <source>
        <dbReference type="EMBL" id="KAA0175576.1"/>
    </source>
</evidence>
<evidence type="ECO:0000313" key="4">
    <source>
        <dbReference type="Proteomes" id="UP000322899"/>
    </source>
</evidence>
<proteinExistence type="predicted"/>
<dbReference type="Proteomes" id="UP000324907">
    <property type="component" value="Unassembled WGS sequence"/>
</dbReference>
<gene>
    <name evidence="3" type="ORF">FNF27_02986</name>
    <name evidence="2" type="ORF">FNF28_01611</name>
    <name evidence="1" type="ORF">FNF31_02103</name>
</gene>
<name>A0A5A8E295_CAFRO</name>
<dbReference type="EMBL" id="VLTL01000015">
    <property type="protein sequence ID" value="KAA0170190.1"/>
    <property type="molecule type" value="Genomic_DNA"/>
</dbReference>
<dbReference type="EMBL" id="VLTM01000014">
    <property type="protein sequence ID" value="KAA0165090.1"/>
    <property type="molecule type" value="Genomic_DNA"/>
</dbReference>
<accession>A0A5A8E295</accession>
<evidence type="ECO:0000313" key="5">
    <source>
        <dbReference type="Proteomes" id="UP000324907"/>
    </source>
</evidence>
<dbReference type="Proteomes" id="UP000322899">
    <property type="component" value="Unassembled WGS sequence"/>
</dbReference>
<protein>
    <submittedName>
        <fullName evidence="2">Uncharacterized protein</fullName>
    </submittedName>
</protein>
<dbReference type="EMBL" id="VLTO01000013">
    <property type="protein sequence ID" value="KAA0175576.1"/>
    <property type="molecule type" value="Genomic_DNA"/>
</dbReference>